<evidence type="ECO:0000256" key="1">
    <source>
        <dbReference type="SAM" id="Coils"/>
    </source>
</evidence>
<protein>
    <submittedName>
        <fullName evidence="2">Uncharacterized protein</fullName>
    </submittedName>
</protein>
<dbReference type="Proteomes" id="UP000193920">
    <property type="component" value="Unassembled WGS sequence"/>
</dbReference>
<dbReference type="Pfam" id="PF20669">
    <property type="entry name" value="Exo70_N"/>
    <property type="match status" value="1"/>
</dbReference>
<dbReference type="SUPFAM" id="SSF74788">
    <property type="entry name" value="Cullin repeat-like"/>
    <property type="match status" value="1"/>
</dbReference>
<dbReference type="STRING" id="1754190.A0A1Y2BYC5"/>
<dbReference type="OrthoDB" id="1922221at2759"/>
<gene>
    <name evidence="2" type="ORF">LY90DRAFT_41031</name>
</gene>
<proteinExistence type="predicted"/>
<sequence>MISSQLTNMNSIKKKQKEFEQMIEEEVTELEFMEQNLKKTKELTEKMVNMLTSFDERLEELETSVIPIHRSTQKITRLYDNLDSALTAVNSYISYFDLATEIEGLISYGPSESNLDEYMDTIKRLREAYKYVLETPFESFIKTSIKMGKVLKEGIEKLDNLFKNWLNNVSSSLDSKELEKEDQIEKINKIQNNLKMLSEYLNTFKDKGAESSRFFDIYVDVRSGYLLKYVQDINKETKDQILNQYQPGSTKYIDYTRAVLNVIEKEKEFSQRCLVDDRVNDGYKKSLTPMIDNFIDAGQSILQQVNKNLMKKNFSDIFVIFDIFGVFNEQNSTIKENMKTTPEIEAKFNQVTEGIVDCAIIFFKNIYDNIKV</sequence>
<evidence type="ECO:0000313" key="2">
    <source>
        <dbReference type="EMBL" id="ORY39772.1"/>
    </source>
</evidence>
<accession>A0A1Y2BYC5</accession>
<keyword evidence="1" id="KW-0175">Coiled coil</keyword>
<organism evidence="2 3">
    <name type="scientific">Neocallimastix californiae</name>
    <dbReference type="NCBI Taxonomy" id="1754190"/>
    <lineage>
        <taxon>Eukaryota</taxon>
        <taxon>Fungi</taxon>
        <taxon>Fungi incertae sedis</taxon>
        <taxon>Chytridiomycota</taxon>
        <taxon>Chytridiomycota incertae sedis</taxon>
        <taxon>Neocallimastigomycetes</taxon>
        <taxon>Neocallimastigales</taxon>
        <taxon>Neocallimastigaceae</taxon>
        <taxon>Neocallimastix</taxon>
    </lineage>
</organism>
<dbReference type="AlphaFoldDB" id="A0A1Y2BYC5"/>
<dbReference type="Gene3D" id="1.20.1280.170">
    <property type="entry name" value="Exocyst complex component Exo70"/>
    <property type="match status" value="1"/>
</dbReference>
<reference evidence="2 3" key="1">
    <citation type="submission" date="2016-08" db="EMBL/GenBank/DDBJ databases">
        <title>A Parts List for Fungal Cellulosomes Revealed by Comparative Genomics.</title>
        <authorList>
            <consortium name="DOE Joint Genome Institute"/>
            <person name="Haitjema C.H."/>
            <person name="Gilmore S.P."/>
            <person name="Henske J.K."/>
            <person name="Solomon K.V."/>
            <person name="De Groot R."/>
            <person name="Kuo A."/>
            <person name="Mondo S.J."/>
            <person name="Salamov A.A."/>
            <person name="Labutti K."/>
            <person name="Zhao Z."/>
            <person name="Chiniquy J."/>
            <person name="Barry K."/>
            <person name="Brewer H.M."/>
            <person name="Purvine S.O."/>
            <person name="Wright A.T."/>
            <person name="Boxma B."/>
            <person name="Van Alen T."/>
            <person name="Hackstein J.H."/>
            <person name="Baker S.E."/>
            <person name="Grigoriev I.V."/>
            <person name="O'Malley M.A."/>
        </authorList>
    </citation>
    <scope>NUCLEOTIDE SEQUENCE [LARGE SCALE GENOMIC DNA]</scope>
    <source>
        <strain evidence="2 3">G1</strain>
    </source>
</reference>
<keyword evidence="3" id="KW-1185">Reference proteome</keyword>
<dbReference type="EMBL" id="MCOG01000130">
    <property type="protein sequence ID" value="ORY39772.1"/>
    <property type="molecule type" value="Genomic_DNA"/>
</dbReference>
<feature type="coiled-coil region" evidence="1">
    <location>
        <begin position="16"/>
        <end position="43"/>
    </location>
</feature>
<dbReference type="InterPro" id="IPR016159">
    <property type="entry name" value="Cullin_repeat-like_dom_sf"/>
</dbReference>
<comment type="caution">
    <text evidence="2">The sequence shown here is derived from an EMBL/GenBank/DDBJ whole genome shotgun (WGS) entry which is preliminary data.</text>
</comment>
<name>A0A1Y2BYC5_9FUNG</name>
<evidence type="ECO:0000313" key="3">
    <source>
        <dbReference type="Proteomes" id="UP000193920"/>
    </source>
</evidence>